<dbReference type="AlphaFoldDB" id="A0ABD1I996"/>
<sequence>MDNASYQAGQAKGQAQEKGNQLLDKAGNAAQSVKESCQNAGQQAQAKAQGAVDAVKDAVNSNKIEPISAKKRLRHSAEWRGLERYVAESRLGRVGGEDVPLSLWKDHRHGTWPSGMRWNVTRPRETFLENSRSETQPSVKVQLSLSNQVARDVTPLGRVVWPGEICRRVYSVEWKGKTQHLASRKIIIPGLGREECGGTLLGQVKLSAQF</sequence>
<protein>
    <submittedName>
        <fullName evidence="2">Stress-induced protein KIN1-like</fullName>
    </submittedName>
</protein>
<name>A0ABD1I996_SALDI</name>
<feature type="compositionally biased region" description="Polar residues" evidence="1">
    <location>
        <begin position="29"/>
        <end position="39"/>
    </location>
</feature>
<dbReference type="EMBL" id="JBEAFC010000003">
    <property type="protein sequence ID" value="KAL1565294.1"/>
    <property type="molecule type" value="Genomic_DNA"/>
</dbReference>
<gene>
    <name evidence="2" type="ORF">AAHA92_07532</name>
</gene>
<evidence type="ECO:0000313" key="3">
    <source>
        <dbReference type="Proteomes" id="UP001567538"/>
    </source>
</evidence>
<evidence type="ECO:0000256" key="1">
    <source>
        <dbReference type="SAM" id="MobiDB-lite"/>
    </source>
</evidence>
<dbReference type="Proteomes" id="UP001567538">
    <property type="component" value="Unassembled WGS sequence"/>
</dbReference>
<accession>A0ABD1I996</accession>
<dbReference type="PANTHER" id="PTHR34191:SF20">
    <property type="entry name" value="LATE EMBRYOGENESIS ABUNDANT PROTEIN (LEA) FAMILY PROTEIN"/>
    <property type="match status" value="1"/>
</dbReference>
<reference evidence="2 3" key="1">
    <citation type="submission" date="2024-06" db="EMBL/GenBank/DDBJ databases">
        <title>A chromosome level genome sequence of Diviner's sage (Salvia divinorum).</title>
        <authorList>
            <person name="Ford S.A."/>
            <person name="Ro D.-K."/>
            <person name="Ness R.W."/>
            <person name="Phillips M.A."/>
        </authorList>
    </citation>
    <scope>NUCLEOTIDE SEQUENCE [LARGE SCALE GENOMIC DNA]</scope>
    <source>
        <strain evidence="2">SAF-2024a</strain>
        <tissue evidence="2">Leaf</tissue>
    </source>
</reference>
<dbReference type="InterPro" id="IPR039624">
    <property type="entry name" value="LEA1/2/D7/KIN2"/>
</dbReference>
<proteinExistence type="predicted"/>
<keyword evidence="3" id="KW-1185">Reference proteome</keyword>
<feature type="region of interest" description="Disordered" evidence="1">
    <location>
        <begin position="1"/>
        <end position="41"/>
    </location>
</feature>
<evidence type="ECO:0000313" key="2">
    <source>
        <dbReference type="EMBL" id="KAL1565294.1"/>
    </source>
</evidence>
<dbReference type="PANTHER" id="PTHR34191">
    <property type="entry name" value="LATE EMBRYOGENESIS ABUNDANT PROTEIN (LEA) FAMILY PROTEIN"/>
    <property type="match status" value="1"/>
</dbReference>
<comment type="caution">
    <text evidence="2">The sequence shown here is derived from an EMBL/GenBank/DDBJ whole genome shotgun (WGS) entry which is preliminary data.</text>
</comment>
<feature type="compositionally biased region" description="Low complexity" evidence="1">
    <location>
        <begin position="7"/>
        <end position="21"/>
    </location>
</feature>
<organism evidence="2 3">
    <name type="scientific">Salvia divinorum</name>
    <name type="common">Maria pastora</name>
    <name type="synonym">Diviner's sage</name>
    <dbReference type="NCBI Taxonomy" id="28513"/>
    <lineage>
        <taxon>Eukaryota</taxon>
        <taxon>Viridiplantae</taxon>
        <taxon>Streptophyta</taxon>
        <taxon>Embryophyta</taxon>
        <taxon>Tracheophyta</taxon>
        <taxon>Spermatophyta</taxon>
        <taxon>Magnoliopsida</taxon>
        <taxon>eudicotyledons</taxon>
        <taxon>Gunneridae</taxon>
        <taxon>Pentapetalae</taxon>
        <taxon>asterids</taxon>
        <taxon>lamiids</taxon>
        <taxon>Lamiales</taxon>
        <taxon>Lamiaceae</taxon>
        <taxon>Nepetoideae</taxon>
        <taxon>Mentheae</taxon>
        <taxon>Salviinae</taxon>
        <taxon>Salvia</taxon>
        <taxon>Salvia subgen. Calosphace</taxon>
    </lineage>
</organism>